<dbReference type="OrthoDB" id="2747330at2759"/>
<dbReference type="KEGG" id="lang:109326904"/>
<evidence type="ECO:0000313" key="12">
    <source>
        <dbReference type="Proteomes" id="UP000188354"/>
    </source>
</evidence>
<dbReference type="InterPro" id="IPR032861">
    <property type="entry name" value="TAXi_N"/>
</dbReference>
<evidence type="ECO:0000256" key="4">
    <source>
        <dbReference type="ARBA" id="ARBA00022750"/>
    </source>
</evidence>
<evidence type="ECO:0000256" key="3">
    <source>
        <dbReference type="ARBA" id="ARBA00022729"/>
    </source>
</evidence>
<dbReference type="Proteomes" id="UP000188354">
    <property type="component" value="Chromosome LG14"/>
</dbReference>
<evidence type="ECO:0000256" key="5">
    <source>
        <dbReference type="ARBA" id="ARBA00022801"/>
    </source>
</evidence>
<organism evidence="11 12">
    <name type="scientific">Lupinus angustifolius</name>
    <name type="common">Narrow-leaved blue lupine</name>
    <dbReference type="NCBI Taxonomy" id="3871"/>
    <lineage>
        <taxon>Eukaryota</taxon>
        <taxon>Viridiplantae</taxon>
        <taxon>Streptophyta</taxon>
        <taxon>Embryophyta</taxon>
        <taxon>Tracheophyta</taxon>
        <taxon>Spermatophyta</taxon>
        <taxon>Magnoliopsida</taxon>
        <taxon>eudicotyledons</taxon>
        <taxon>Gunneridae</taxon>
        <taxon>Pentapetalae</taxon>
        <taxon>rosids</taxon>
        <taxon>fabids</taxon>
        <taxon>Fabales</taxon>
        <taxon>Fabaceae</taxon>
        <taxon>Papilionoideae</taxon>
        <taxon>50 kb inversion clade</taxon>
        <taxon>genistoids sensu lato</taxon>
        <taxon>core genistoids</taxon>
        <taxon>Genisteae</taxon>
        <taxon>Lupinus</taxon>
    </lineage>
</organism>
<keyword evidence="3 9" id="KW-0732">Signal</keyword>
<feature type="chain" id="PRO_5020031299" description="Peptidase A1 domain-containing protein" evidence="9">
    <location>
        <begin position="23"/>
        <end position="437"/>
    </location>
</feature>
<keyword evidence="12" id="KW-1185">Reference proteome</keyword>
<dbReference type="PANTHER" id="PTHR13683:SF839">
    <property type="entry name" value="ASPARTYL PROTEASE AED3-LIKE"/>
    <property type="match status" value="1"/>
</dbReference>
<dbReference type="InterPro" id="IPR032799">
    <property type="entry name" value="TAXi_C"/>
</dbReference>
<dbReference type="GO" id="GO:0004190">
    <property type="term" value="F:aspartic-type endopeptidase activity"/>
    <property type="evidence" value="ECO:0007669"/>
    <property type="project" value="UniProtKB-KW"/>
</dbReference>
<dbReference type="Gene3D" id="2.40.70.10">
    <property type="entry name" value="Acid Proteases"/>
    <property type="match status" value="2"/>
</dbReference>
<dbReference type="Gramene" id="OIV97860">
    <property type="protein sequence ID" value="OIV97860"/>
    <property type="gene ID" value="TanjilG_12617"/>
</dbReference>
<dbReference type="GO" id="GO:0006508">
    <property type="term" value="P:proteolysis"/>
    <property type="evidence" value="ECO:0007669"/>
    <property type="project" value="UniProtKB-KW"/>
</dbReference>
<accession>A0A4P1QYV3</accession>
<dbReference type="FunFam" id="2.40.70.10:FF:000040">
    <property type="entry name" value="aspartyl protease AED3"/>
    <property type="match status" value="1"/>
</dbReference>
<keyword evidence="2" id="KW-0645">Protease</keyword>
<feature type="signal peptide" evidence="9">
    <location>
        <begin position="1"/>
        <end position="22"/>
    </location>
</feature>
<evidence type="ECO:0000256" key="1">
    <source>
        <dbReference type="ARBA" id="ARBA00007447"/>
    </source>
</evidence>
<keyword evidence="7" id="KW-0325">Glycoprotein</keyword>
<dbReference type="InterPro" id="IPR033121">
    <property type="entry name" value="PEPTIDASE_A1"/>
</dbReference>
<keyword evidence="5" id="KW-0378">Hydrolase</keyword>
<evidence type="ECO:0000256" key="8">
    <source>
        <dbReference type="PIRSR" id="PIRSR601461-1"/>
    </source>
</evidence>
<dbReference type="Pfam" id="PF14541">
    <property type="entry name" value="TAXi_C"/>
    <property type="match status" value="1"/>
</dbReference>
<feature type="domain" description="Peptidase A1" evidence="10">
    <location>
        <begin position="98"/>
        <end position="432"/>
    </location>
</feature>
<dbReference type="Pfam" id="PF14543">
    <property type="entry name" value="TAXi_N"/>
    <property type="match status" value="1"/>
</dbReference>
<dbReference type="PANTHER" id="PTHR13683">
    <property type="entry name" value="ASPARTYL PROTEASES"/>
    <property type="match status" value="1"/>
</dbReference>
<dbReference type="PROSITE" id="PS51767">
    <property type="entry name" value="PEPTIDASE_A1"/>
    <property type="match status" value="1"/>
</dbReference>
<dbReference type="FunFam" id="2.40.70.10:FF:000022">
    <property type="entry name" value="Aspartyl protease AED3"/>
    <property type="match status" value="1"/>
</dbReference>
<evidence type="ECO:0000256" key="7">
    <source>
        <dbReference type="ARBA" id="ARBA00023180"/>
    </source>
</evidence>
<reference evidence="11 12" key="1">
    <citation type="journal article" date="2017" name="Plant Biotechnol. J.">
        <title>A comprehensive draft genome sequence for lupin (Lupinus angustifolius), an emerging health food: insights into plant-microbe interactions and legume evolution.</title>
        <authorList>
            <person name="Hane J.K."/>
            <person name="Ming Y."/>
            <person name="Kamphuis L.G."/>
            <person name="Nelson M.N."/>
            <person name="Garg G."/>
            <person name="Atkins C.A."/>
            <person name="Bayer P.E."/>
            <person name="Bravo A."/>
            <person name="Bringans S."/>
            <person name="Cannon S."/>
            <person name="Edwards D."/>
            <person name="Foley R."/>
            <person name="Gao L.L."/>
            <person name="Harrison M.J."/>
            <person name="Huang W."/>
            <person name="Hurgobin B."/>
            <person name="Li S."/>
            <person name="Liu C.W."/>
            <person name="McGrath A."/>
            <person name="Morahan G."/>
            <person name="Murray J."/>
            <person name="Weller J."/>
            <person name="Jian J."/>
            <person name="Singh K.B."/>
        </authorList>
    </citation>
    <scope>NUCLEOTIDE SEQUENCE [LARGE SCALE GENOMIC DNA]</scope>
    <source>
        <strain evidence="12">cv. Tanjil</strain>
        <tissue evidence="11">Whole plant</tissue>
    </source>
</reference>
<dbReference type="InterPro" id="IPR021109">
    <property type="entry name" value="Peptidase_aspartic_dom_sf"/>
</dbReference>
<feature type="active site" evidence="8">
    <location>
        <position position="317"/>
    </location>
</feature>
<evidence type="ECO:0000313" key="11">
    <source>
        <dbReference type="EMBL" id="OIV97860.1"/>
    </source>
</evidence>
<evidence type="ECO:0000256" key="9">
    <source>
        <dbReference type="SAM" id="SignalP"/>
    </source>
</evidence>
<dbReference type="EMBL" id="CM007374">
    <property type="protein sequence ID" value="OIV97860.1"/>
    <property type="molecule type" value="Genomic_DNA"/>
</dbReference>
<protein>
    <recommendedName>
        <fullName evidence="10">Peptidase A1 domain-containing protein</fullName>
    </recommendedName>
</protein>
<name>A0A4P1QYV3_LUPAN</name>
<feature type="active site" evidence="8">
    <location>
        <position position="116"/>
    </location>
</feature>
<keyword evidence="6" id="KW-1015">Disulfide bond</keyword>
<evidence type="ECO:0000256" key="2">
    <source>
        <dbReference type="ARBA" id="ARBA00022670"/>
    </source>
</evidence>
<evidence type="ECO:0000256" key="6">
    <source>
        <dbReference type="ARBA" id="ARBA00023157"/>
    </source>
</evidence>
<evidence type="ECO:0000259" key="10">
    <source>
        <dbReference type="PROSITE" id="PS51767"/>
    </source>
</evidence>
<keyword evidence="4" id="KW-0064">Aspartyl protease</keyword>
<dbReference type="InterPro" id="IPR001461">
    <property type="entry name" value="Aspartic_peptidase_A1"/>
</dbReference>
<dbReference type="AlphaFoldDB" id="A0A4P1QYV3"/>
<sequence>MDVKFITTLILLYLIYLTTTTALDPCASQTDGSDLNMIPIYGKCSPFSSPNTDSWANTLINMASKDPARLKYLSTLVGQKTVTSAPIASGQAFNIGNYIVRVKIGTPGQLLFMVLDTSTDEAFAPCLGCQGCAATTFLPNVSSSYGSLDCSVPQCGQVHGLPCLAEGTSPCSFNQSYAGSSFSATLVQDSLRLATDVIPNYSFGCVNAISGGSVPAQGLLGLGRGPLSLLSQSGALYSGVFSYCLPSFKSYYFSGSLKLGPVGQPKNIRTTPLLRNPHRPSLYYVNLTGISVGHVLVPIPTEYLAFDSTTGSGTVIDSGTVITRFVEPIYNVVRDEFRKQVSGSFSSLGAFDTCFVKSYETLAPPVTLHFQGLDLTLPLENSLIHSSSGSLACLAMAAAPNNVNSVLNVIANLQQQNLRILFDTVNNKVGIARELCN</sequence>
<dbReference type="SUPFAM" id="SSF50630">
    <property type="entry name" value="Acid proteases"/>
    <property type="match status" value="1"/>
</dbReference>
<proteinExistence type="inferred from homology"/>
<comment type="similarity">
    <text evidence="1">Belongs to the peptidase A1 family.</text>
</comment>
<gene>
    <name evidence="11" type="ORF">TanjilG_12617</name>
</gene>